<organism evidence="1 2">
    <name type="scientific">Caerostris darwini</name>
    <dbReference type="NCBI Taxonomy" id="1538125"/>
    <lineage>
        <taxon>Eukaryota</taxon>
        <taxon>Metazoa</taxon>
        <taxon>Ecdysozoa</taxon>
        <taxon>Arthropoda</taxon>
        <taxon>Chelicerata</taxon>
        <taxon>Arachnida</taxon>
        <taxon>Araneae</taxon>
        <taxon>Araneomorphae</taxon>
        <taxon>Entelegynae</taxon>
        <taxon>Araneoidea</taxon>
        <taxon>Araneidae</taxon>
        <taxon>Caerostris</taxon>
    </lineage>
</organism>
<dbReference type="EMBL" id="BPLQ01013804">
    <property type="protein sequence ID" value="GIY74917.1"/>
    <property type="molecule type" value="Genomic_DNA"/>
</dbReference>
<name>A0AAV4VWU4_9ARAC</name>
<proteinExistence type="predicted"/>
<dbReference type="AlphaFoldDB" id="A0AAV4VWU4"/>
<reference evidence="1 2" key="1">
    <citation type="submission" date="2021-06" db="EMBL/GenBank/DDBJ databases">
        <title>Caerostris darwini draft genome.</title>
        <authorList>
            <person name="Kono N."/>
            <person name="Arakawa K."/>
        </authorList>
    </citation>
    <scope>NUCLEOTIDE SEQUENCE [LARGE SCALE GENOMIC DNA]</scope>
</reference>
<dbReference type="Proteomes" id="UP001054837">
    <property type="component" value="Unassembled WGS sequence"/>
</dbReference>
<accession>A0AAV4VWU4</accession>
<evidence type="ECO:0000313" key="1">
    <source>
        <dbReference type="EMBL" id="GIY74917.1"/>
    </source>
</evidence>
<evidence type="ECO:0000313" key="2">
    <source>
        <dbReference type="Proteomes" id="UP001054837"/>
    </source>
</evidence>
<comment type="caution">
    <text evidence="1">The sequence shown here is derived from an EMBL/GenBank/DDBJ whole genome shotgun (WGS) entry which is preliminary data.</text>
</comment>
<protein>
    <submittedName>
        <fullName evidence="1">Uncharacterized protein</fullName>
    </submittedName>
</protein>
<gene>
    <name evidence="1" type="ORF">CDAR_309721</name>
</gene>
<keyword evidence="2" id="KW-1185">Reference proteome</keyword>
<sequence length="72" mass="8301">MISLRAEEKFKKSLHIPFDWRSGMRMGYRLPMKRCSDNVIVIGIVLFANSASEWAKLSTSEVFCETTSQRKS</sequence>